<evidence type="ECO:0000313" key="4">
    <source>
        <dbReference type="Proteomes" id="UP000007151"/>
    </source>
</evidence>
<dbReference type="InParanoid" id="A0A212EV28"/>
<dbReference type="EMBL" id="AGBW02012254">
    <property type="protein sequence ID" value="OWR45339.1"/>
    <property type="molecule type" value="Genomic_DNA"/>
</dbReference>
<keyword evidence="2" id="KW-1133">Transmembrane helix</keyword>
<protein>
    <submittedName>
        <fullName evidence="3">Uncharacterized protein</fullName>
    </submittedName>
</protein>
<dbReference type="eggNOG" id="ENOG502S74K">
    <property type="taxonomic scope" value="Eukaryota"/>
</dbReference>
<organism evidence="3 4">
    <name type="scientific">Danaus plexippus plexippus</name>
    <dbReference type="NCBI Taxonomy" id="278856"/>
    <lineage>
        <taxon>Eukaryota</taxon>
        <taxon>Metazoa</taxon>
        <taxon>Ecdysozoa</taxon>
        <taxon>Arthropoda</taxon>
        <taxon>Hexapoda</taxon>
        <taxon>Insecta</taxon>
        <taxon>Pterygota</taxon>
        <taxon>Neoptera</taxon>
        <taxon>Endopterygota</taxon>
        <taxon>Lepidoptera</taxon>
        <taxon>Glossata</taxon>
        <taxon>Ditrysia</taxon>
        <taxon>Papilionoidea</taxon>
        <taxon>Nymphalidae</taxon>
        <taxon>Danainae</taxon>
        <taxon>Danaini</taxon>
        <taxon>Danaina</taxon>
        <taxon>Danaus</taxon>
        <taxon>Danaus</taxon>
    </lineage>
</organism>
<feature type="compositionally biased region" description="Polar residues" evidence="1">
    <location>
        <begin position="554"/>
        <end position="563"/>
    </location>
</feature>
<evidence type="ECO:0000256" key="2">
    <source>
        <dbReference type="SAM" id="Phobius"/>
    </source>
</evidence>
<keyword evidence="4" id="KW-1185">Reference proteome</keyword>
<feature type="compositionally biased region" description="Basic residues" evidence="1">
    <location>
        <begin position="118"/>
        <end position="132"/>
    </location>
</feature>
<dbReference type="AlphaFoldDB" id="A0A212EV28"/>
<feature type="region of interest" description="Disordered" evidence="1">
    <location>
        <begin position="732"/>
        <end position="753"/>
    </location>
</feature>
<proteinExistence type="predicted"/>
<accession>A0A212EV28</accession>
<name>A0A212EV28_DANPL</name>
<feature type="transmembrane region" description="Helical" evidence="2">
    <location>
        <begin position="30"/>
        <end position="51"/>
    </location>
</feature>
<evidence type="ECO:0000256" key="1">
    <source>
        <dbReference type="SAM" id="MobiDB-lite"/>
    </source>
</evidence>
<gene>
    <name evidence="3" type="ORF">KGM_202355</name>
</gene>
<feature type="region of interest" description="Disordered" evidence="1">
    <location>
        <begin position="118"/>
        <end position="138"/>
    </location>
</feature>
<comment type="caution">
    <text evidence="3">The sequence shown here is derived from an EMBL/GenBank/DDBJ whole genome shotgun (WGS) entry which is preliminary data.</text>
</comment>
<dbReference type="KEGG" id="dpl:KGM_202355"/>
<evidence type="ECO:0000313" key="3">
    <source>
        <dbReference type="EMBL" id="OWR45339.1"/>
    </source>
</evidence>
<sequence length="753" mass="84522">MTSKCQTMAIGVDTSKWKPRSLKGTPAAKAGYIISACLLGSGFMIGAFYQFSGLTRNLRKNIEPIYEDPIEVVERKQLIAIGLPNSCKVVSKYFVKETVMDDSFSDFKEKKKCKIGPKTVQKGKTRQKKPLKPSKGQKDIRSLIKKNEIVSYSKDFNEVCKQSGIDVDAEQLQLAIALSKSLDSFQSSTGSTSEEVEVQDKLSSQERSAKIRSTLQEYGFKLNGSKLPSVNPNKRKKYSKHSKLLRISNEERQTKISDKYAKVLALNCQTVVDISDDNYLRDEIFYKATNISYEHIKNNDVYYVSNLIEKAKHRSCLLRNWSEIPGRPASPELALNDIDFYAIQCTQQEMDEILSSSIDVAQSIIRSKQNCIEEHSNKIVHSNMKLIERGPSNAFSTIHTSHTSPEVIYNELDDSNKVNNRSKLDTNDVQALDVSDHNEVQIVDFNEISGEDKEPEHGEDSIDNNLKVYRSTSPDLFDEECSIVDKNYSIIDNAEKNHTIFMDLTESENNLNTQKLESTKNNSNNIIEIIDCVDYNAHKDKDKRKSIDLKDRTGSANRNTDIGNNIDHVLSDNDENSEMIDLTQEPNLIDELPSIDLGNKNTSVELDDTIIYENHEQVTSEPTNEAISKSNQITDFNIQCNGDIRDVIGITNGNIQGVDASDICDGDVENCELVNIDLTQSSREGVGNCSNRELVDEHAENVNASDSDVSIYSVKGLSLDNNLGNGIDVNDTLTLDSDNDNDNNGYREQQVYH</sequence>
<keyword evidence="2" id="KW-0472">Membrane</keyword>
<dbReference type="Proteomes" id="UP000007151">
    <property type="component" value="Unassembled WGS sequence"/>
</dbReference>
<keyword evidence="2" id="KW-0812">Transmembrane</keyword>
<feature type="region of interest" description="Disordered" evidence="1">
    <location>
        <begin position="546"/>
        <end position="571"/>
    </location>
</feature>
<dbReference type="STRING" id="278856.A0A212EV28"/>
<reference evidence="3 4" key="1">
    <citation type="journal article" date="2011" name="Cell">
        <title>The monarch butterfly genome yields insights into long-distance migration.</title>
        <authorList>
            <person name="Zhan S."/>
            <person name="Merlin C."/>
            <person name="Boore J.L."/>
            <person name="Reppert S.M."/>
        </authorList>
    </citation>
    <scope>NUCLEOTIDE SEQUENCE [LARGE SCALE GENOMIC DNA]</scope>
    <source>
        <strain evidence="3">F-2</strain>
    </source>
</reference>